<evidence type="ECO:0000313" key="3">
    <source>
        <dbReference type="Proteomes" id="UP000616885"/>
    </source>
</evidence>
<comment type="caution">
    <text evidence="2">The sequence shown here is derived from an EMBL/GenBank/DDBJ whole genome shotgun (WGS) entry which is preliminary data.</text>
</comment>
<sequence length="111" mass="12338">MGYHGIPGRLSQETLHGLRLVCYVTHTRAAASISNQQRAPLYRKKPSPSIRKPRSMLWPDHCKWENSPNPPPLLSPPSQDAYAHIRDLQGNSLSPVGPVADRKLLKSPNAL</sequence>
<gene>
    <name evidence="2" type="ORF">IM811_013219</name>
</gene>
<evidence type="ECO:0000313" key="2">
    <source>
        <dbReference type="EMBL" id="KAF9751425.1"/>
    </source>
</evidence>
<accession>A0A8H7N936</accession>
<feature type="compositionally biased region" description="Basic residues" evidence="1">
    <location>
        <begin position="41"/>
        <end position="54"/>
    </location>
</feature>
<proteinExistence type="predicted"/>
<protein>
    <submittedName>
        <fullName evidence="2">Uncharacterized protein</fullName>
    </submittedName>
</protein>
<organism evidence="2 3">
    <name type="scientific">Bionectria ochroleuca</name>
    <name type="common">Gliocladium roseum</name>
    <dbReference type="NCBI Taxonomy" id="29856"/>
    <lineage>
        <taxon>Eukaryota</taxon>
        <taxon>Fungi</taxon>
        <taxon>Dikarya</taxon>
        <taxon>Ascomycota</taxon>
        <taxon>Pezizomycotina</taxon>
        <taxon>Sordariomycetes</taxon>
        <taxon>Hypocreomycetidae</taxon>
        <taxon>Hypocreales</taxon>
        <taxon>Bionectriaceae</taxon>
        <taxon>Clonostachys</taxon>
    </lineage>
</organism>
<feature type="region of interest" description="Disordered" evidence="1">
    <location>
        <begin position="34"/>
        <end position="55"/>
    </location>
</feature>
<name>A0A8H7N936_BIOOC</name>
<dbReference type="Proteomes" id="UP000616885">
    <property type="component" value="Unassembled WGS sequence"/>
</dbReference>
<reference evidence="2" key="1">
    <citation type="submission" date="2020-10" db="EMBL/GenBank/DDBJ databases">
        <title>High-Quality Genome Resource of Clonostachys rosea strain S41 by Oxford Nanopore Long-Read Sequencing.</title>
        <authorList>
            <person name="Wang H."/>
        </authorList>
    </citation>
    <scope>NUCLEOTIDE SEQUENCE</scope>
    <source>
        <strain evidence="2">S41</strain>
    </source>
</reference>
<dbReference type="EMBL" id="JADCTT010000005">
    <property type="protein sequence ID" value="KAF9751425.1"/>
    <property type="molecule type" value="Genomic_DNA"/>
</dbReference>
<feature type="region of interest" description="Disordered" evidence="1">
    <location>
        <begin position="90"/>
        <end position="111"/>
    </location>
</feature>
<dbReference type="AlphaFoldDB" id="A0A8H7N936"/>
<evidence type="ECO:0000256" key="1">
    <source>
        <dbReference type="SAM" id="MobiDB-lite"/>
    </source>
</evidence>